<dbReference type="EMBL" id="UINC01201035">
    <property type="protein sequence ID" value="SVE20193.1"/>
    <property type="molecule type" value="Genomic_DNA"/>
</dbReference>
<feature type="compositionally biased region" description="Polar residues" evidence="1">
    <location>
        <begin position="27"/>
        <end position="40"/>
    </location>
</feature>
<evidence type="ECO:0000313" key="2">
    <source>
        <dbReference type="EMBL" id="SVE20193.1"/>
    </source>
</evidence>
<proteinExistence type="predicted"/>
<protein>
    <submittedName>
        <fullName evidence="2">Uncharacterized protein</fullName>
    </submittedName>
</protein>
<feature type="non-terminal residue" evidence="2">
    <location>
        <position position="40"/>
    </location>
</feature>
<feature type="non-terminal residue" evidence="2">
    <location>
        <position position="1"/>
    </location>
</feature>
<evidence type="ECO:0000256" key="1">
    <source>
        <dbReference type="SAM" id="MobiDB-lite"/>
    </source>
</evidence>
<accession>A0A383BK62</accession>
<organism evidence="2">
    <name type="scientific">marine metagenome</name>
    <dbReference type="NCBI Taxonomy" id="408172"/>
    <lineage>
        <taxon>unclassified sequences</taxon>
        <taxon>metagenomes</taxon>
        <taxon>ecological metagenomes</taxon>
    </lineage>
</organism>
<dbReference type="AlphaFoldDB" id="A0A383BK62"/>
<name>A0A383BK62_9ZZZZ</name>
<feature type="region of interest" description="Disordered" evidence="1">
    <location>
        <begin position="15"/>
        <end position="40"/>
    </location>
</feature>
<gene>
    <name evidence="2" type="ORF">METZ01_LOCUS473047</name>
</gene>
<sequence>ATLLYAPESRCSGTPRSCVRPTAKRPTVSSAGNIAQAGSF</sequence>
<reference evidence="2" key="1">
    <citation type="submission" date="2018-05" db="EMBL/GenBank/DDBJ databases">
        <authorList>
            <person name="Lanie J.A."/>
            <person name="Ng W.-L."/>
            <person name="Kazmierczak K.M."/>
            <person name="Andrzejewski T.M."/>
            <person name="Davidsen T.M."/>
            <person name="Wayne K.J."/>
            <person name="Tettelin H."/>
            <person name="Glass J.I."/>
            <person name="Rusch D."/>
            <person name="Podicherti R."/>
            <person name="Tsui H.-C.T."/>
            <person name="Winkler M.E."/>
        </authorList>
    </citation>
    <scope>NUCLEOTIDE SEQUENCE</scope>
</reference>